<dbReference type="PANTHER" id="PTHR32294:SF5">
    <property type="entry name" value="DNA POLYMERASE III POLC-TYPE"/>
    <property type="match status" value="1"/>
</dbReference>
<protein>
    <recommendedName>
        <fullName evidence="6">DNA polymerase III PolC-type</fullName>
        <shortName evidence="6">PolIII</shortName>
        <ecNumber evidence="6">2.7.7.7</ecNumber>
    </recommendedName>
</protein>
<keyword evidence="6" id="KW-0540">Nuclease</keyword>
<keyword evidence="3 6" id="KW-0235">DNA replication</keyword>
<dbReference type="InterPro" id="IPR036397">
    <property type="entry name" value="RNaseH_sf"/>
</dbReference>
<dbReference type="Gene3D" id="6.10.140.1510">
    <property type="match status" value="1"/>
</dbReference>
<dbReference type="Gene3D" id="1.10.150.700">
    <property type="entry name" value="PolC, middle finger domain"/>
    <property type="match status" value="1"/>
</dbReference>
<keyword evidence="9" id="KW-1185">Reference proteome</keyword>
<evidence type="ECO:0000256" key="4">
    <source>
        <dbReference type="ARBA" id="ARBA00022932"/>
    </source>
</evidence>
<dbReference type="EC" id="2.7.7.7" evidence="6"/>
<evidence type="ECO:0000313" key="9">
    <source>
        <dbReference type="Proteomes" id="UP001225134"/>
    </source>
</evidence>
<accession>A0ABT7HJD3</accession>
<comment type="function">
    <text evidence="6">Required for replicative DNA synthesis. This DNA polymerase also exhibits 3' to 5' exonuclease activity.</text>
</comment>
<comment type="similarity">
    <text evidence="6">Belongs to the DNA polymerase type-C family. PolC subfamily.</text>
</comment>
<dbReference type="InterPro" id="IPR004805">
    <property type="entry name" value="DnaE2/DnaE/PolC"/>
</dbReference>
<evidence type="ECO:0000256" key="3">
    <source>
        <dbReference type="ARBA" id="ARBA00022705"/>
    </source>
</evidence>
<keyword evidence="2 6" id="KW-0548">Nucleotidyltransferase</keyword>
<keyword evidence="4 6" id="KW-0239">DNA-directed DNA polymerase</keyword>
<dbReference type="SMART" id="SM00479">
    <property type="entry name" value="EXOIII"/>
    <property type="match status" value="1"/>
</dbReference>
<dbReference type="Pfam" id="PF00929">
    <property type="entry name" value="RNase_T"/>
    <property type="match status" value="1"/>
</dbReference>
<evidence type="ECO:0000256" key="5">
    <source>
        <dbReference type="ARBA" id="ARBA00049244"/>
    </source>
</evidence>
<dbReference type="HAMAP" id="MF_00356">
    <property type="entry name" value="DNApol_PolC"/>
    <property type="match status" value="1"/>
</dbReference>
<dbReference type="InterPro" id="IPR012340">
    <property type="entry name" value="NA-bd_OB-fold"/>
</dbReference>
<dbReference type="InterPro" id="IPR040982">
    <property type="entry name" value="DNA_pol3_finger"/>
</dbReference>
<dbReference type="GO" id="GO:0003887">
    <property type="term" value="F:DNA-directed DNA polymerase activity"/>
    <property type="evidence" value="ECO:0007669"/>
    <property type="project" value="UniProtKB-EC"/>
</dbReference>
<sequence length="1425" mass="163518">MQKIKDIKPYEGIENSFEIKSISIENVRIIPANLRELLIKIRVLDAKEIDDFKKLNKLITNYLSEFTNSYKLIYDISFENKSNLYNILNYLIVQLIFERKGLLTLLLNYEAHINNTEIIIKLPSELQVKECNNSKISLELLKRLNKIFPDAKFSLKFGLIKADNMPVKSENKEVKEIVIVDLELGKFMEITGEIFEVAVKEIKTKTGLEKKIFTFYLTDYKKSVCCRKFYDAKENVDISIGDLVKVRGIYKKDEIYTKEFYIDTKSISKIGVANHEIVDDAPIKRVELNLKTNMSEMYSNINPKALSGFLKKIGYKSYAVADLGVVHAFPFLYNNSDEDMKVIFGIDAFIVDDTANLVINAKENTLIKDETYVVFDIETTGLSPYNDKIIEIGAVKVKNNDIIDTFSVFINPEIPISEFTTNLTSITNEDVENAKKIDEILPEFFEFIGSATLVAQNAKFDIGFLTEKSRQLGIERNFSYIDTIQWARLVIPDQKKFNLDALCKRFGLINEHHHRAINDAEVTAKIFNCLMKLILSKDVKTHEDINKKLKIDLKIAPLNKTTILIKNKKGLKILYELVSKSFLDYYGNSKPRIPKSLIEKYREYFFISPSPSYGFNESGELIDFYFRGLSKKELEEKMKFYDYIQLLPRNCYEKEIGEGEVTDLNSIEEMNKYFYQVAKKLNKLVVAVGNVMYLHDYEYKSKSVLQVANADYRSAKYNSNAYFRTTGQMLDEFKYLGEEESYEVVVKNTNLISDSIERIQPIPSGFYPPKIDGDREMVKKLTYDKAHELYGENIPDLIKKRIEKELNSIINNGFAVLYLIAQKLVKKSVDNGYLVGSRGSVGSSIVAYLMGITEVNGLSPHYRCPNKECKNIEIFDLEKSGVDLPEKYCPKCNTKYIRDGHAIPFEVFMGFNGEKVPDIDLNFSSEYQSEIHKYTEEIFGKKFVFRAGTISTTAKNNAIGYVKKYFEENLKDFLKKESIKQFGVFDKDPTQEHFRENLLKNELNKNSAEIIRLAKLIEGTRKTTGQHPGGMVVIPNDMSVFDFTPIQKPANDLTSDSTTTHFDYHVMDAQLVKLDILGHDDPTTLKILEDLTGLSPYTIPLTDEKVLSLFTSTKALGVTPQQIGTELGTNGIPEFGTNFVKEMLKDTKPTTFTELVRISGLSHGTDVWLNNAKDYINANVATLNEVITVRDDIMNYLILQGMDKSLAFKIMEFVRRGKPSKNKEQWEIYKEEMKKAGAKEWYIESCEKIKYMFPKGHAVAYVMMAIRIAYFKVYYPLEFYTAYLNRKLSSFTFSKMFKPIDKLKQRLAELEILASKNVNEKAEMALLEILIEMHYRGIELAKVDIEKSEAKTFIIDNGKILIPFVAIDQLGEIAANNIVKARLIRPFSSQEDLMKRAGLNNSVMETLRNFKIISNLSSTDQQTLF</sequence>
<dbReference type="CDD" id="cd07435">
    <property type="entry name" value="PHP_PolIIIA_POLC"/>
    <property type="match status" value="1"/>
</dbReference>
<dbReference type="Gene3D" id="3.30.1900.20">
    <property type="match status" value="2"/>
</dbReference>
<dbReference type="RefSeq" id="WP_285152932.1">
    <property type="nucleotide sequence ID" value="NZ_JASSPP010000005.1"/>
</dbReference>
<dbReference type="InterPro" id="IPR006308">
    <property type="entry name" value="Pol_III_a_PolC-type_gram_pos"/>
</dbReference>
<dbReference type="NCBIfam" id="NF001688">
    <property type="entry name" value="PRK00448.1"/>
    <property type="match status" value="1"/>
</dbReference>
<feature type="domain" description="Exonuclease" evidence="7">
    <location>
        <begin position="371"/>
        <end position="536"/>
    </location>
</feature>
<dbReference type="InterPro" id="IPR044923">
    <property type="entry name" value="PolC_middle_finger_sf"/>
</dbReference>
<name>A0ABT7HJD3_9FUSO</name>
<keyword evidence="6" id="KW-0963">Cytoplasm</keyword>
<dbReference type="Proteomes" id="UP001225134">
    <property type="component" value="Unassembled WGS sequence"/>
</dbReference>
<evidence type="ECO:0000256" key="2">
    <source>
        <dbReference type="ARBA" id="ARBA00022695"/>
    </source>
</evidence>
<dbReference type="CDD" id="cd06127">
    <property type="entry name" value="DEDDh"/>
    <property type="match status" value="1"/>
</dbReference>
<keyword evidence="6" id="KW-0378">Hydrolase</keyword>
<dbReference type="NCBIfam" id="TIGR00573">
    <property type="entry name" value="dnaq"/>
    <property type="match status" value="1"/>
</dbReference>
<comment type="subcellular location">
    <subcellularLocation>
        <location evidence="6">Cytoplasm</location>
    </subcellularLocation>
</comment>
<dbReference type="Pfam" id="PF07733">
    <property type="entry name" value="DNA_pol3_alpha"/>
    <property type="match status" value="1"/>
</dbReference>
<dbReference type="Gene3D" id="2.40.50.140">
    <property type="entry name" value="Nucleic acid-binding proteins"/>
    <property type="match status" value="1"/>
</dbReference>
<reference evidence="8 9" key="1">
    <citation type="submission" date="2023-06" db="EMBL/GenBank/DDBJ databases">
        <title>Antibody response to the Sneathia vaginalis cytopathogenic toxin A during pregnancy.</title>
        <authorList>
            <person name="Mccoy Z.T."/>
            <person name="Serrano M.G."/>
            <person name="Spaine K."/>
            <person name="Edwards D.J."/>
            <person name="Buck G.A."/>
            <person name="Jefferson K."/>
        </authorList>
    </citation>
    <scope>NUCLEOTIDE SEQUENCE [LARGE SCALE GENOMIC DNA]</scope>
    <source>
        <strain evidence="8 9">CCUG 42621</strain>
    </source>
</reference>
<comment type="caution">
    <text evidence="8">The sequence shown here is derived from an EMBL/GenBank/DDBJ whole genome shotgun (WGS) entry which is preliminary data.</text>
</comment>
<dbReference type="PANTHER" id="PTHR32294">
    <property type="entry name" value="DNA POLYMERASE III SUBUNIT ALPHA"/>
    <property type="match status" value="1"/>
</dbReference>
<dbReference type="InterPro" id="IPR012337">
    <property type="entry name" value="RNaseH-like_sf"/>
</dbReference>
<evidence type="ECO:0000256" key="1">
    <source>
        <dbReference type="ARBA" id="ARBA00022679"/>
    </source>
</evidence>
<dbReference type="SUPFAM" id="SSF53098">
    <property type="entry name" value="Ribonuclease H-like"/>
    <property type="match status" value="1"/>
</dbReference>
<gene>
    <name evidence="6" type="primary">polC</name>
    <name evidence="8" type="ORF">QQA45_03810</name>
</gene>
<keyword evidence="1 6" id="KW-0808">Transferase</keyword>
<dbReference type="Gene3D" id="3.20.20.140">
    <property type="entry name" value="Metal-dependent hydrolases"/>
    <property type="match status" value="1"/>
</dbReference>
<proteinExistence type="inferred from homology"/>
<evidence type="ECO:0000256" key="6">
    <source>
        <dbReference type="HAMAP-Rule" id="MF_00356"/>
    </source>
</evidence>
<dbReference type="InterPro" id="IPR029460">
    <property type="entry name" value="DNAPol_HHH"/>
</dbReference>
<dbReference type="InterPro" id="IPR011708">
    <property type="entry name" value="DNA_pol3_alpha_NTPase_dom"/>
</dbReference>
<dbReference type="InterPro" id="IPR006054">
    <property type="entry name" value="DnaQ"/>
</dbReference>
<comment type="catalytic activity">
    <reaction evidence="5 6">
        <text>DNA(n) + a 2'-deoxyribonucleoside 5'-triphosphate = DNA(n+1) + diphosphate</text>
        <dbReference type="Rhea" id="RHEA:22508"/>
        <dbReference type="Rhea" id="RHEA-COMP:17339"/>
        <dbReference type="Rhea" id="RHEA-COMP:17340"/>
        <dbReference type="ChEBI" id="CHEBI:33019"/>
        <dbReference type="ChEBI" id="CHEBI:61560"/>
        <dbReference type="ChEBI" id="CHEBI:173112"/>
        <dbReference type="EC" id="2.7.7.7"/>
    </reaction>
</comment>
<dbReference type="EMBL" id="JASSPP010000005">
    <property type="protein sequence ID" value="MDK9580639.1"/>
    <property type="molecule type" value="Genomic_DNA"/>
</dbReference>
<keyword evidence="6" id="KW-0269">Exonuclease</keyword>
<dbReference type="Pfam" id="PF14579">
    <property type="entry name" value="HHH_6"/>
    <property type="match status" value="1"/>
</dbReference>
<organism evidence="8 9">
    <name type="scientific">Sneathia sanguinegens</name>
    <dbReference type="NCBI Taxonomy" id="40543"/>
    <lineage>
        <taxon>Bacteria</taxon>
        <taxon>Fusobacteriati</taxon>
        <taxon>Fusobacteriota</taxon>
        <taxon>Fusobacteriia</taxon>
        <taxon>Fusobacteriales</taxon>
        <taxon>Leptotrichiaceae</taxon>
        <taxon>Sneathia</taxon>
    </lineage>
</organism>
<dbReference type="Gene3D" id="1.10.150.870">
    <property type="match status" value="1"/>
</dbReference>
<dbReference type="Gene3D" id="3.30.420.10">
    <property type="entry name" value="Ribonuclease H-like superfamily/Ribonuclease H"/>
    <property type="match status" value="1"/>
</dbReference>
<dbReference type="Pfam" id="PF17657">
    <property type="entry name" value="DNA_pol3_finger"/>
    <property type="match status" value="1"/>
</dbReference>
<evidence type="ECO:0000313" key="8">
    <source>
        <dbReference type="EMBL" id="MDK9580639.1"/>
    </source>
</evidence>
<dbReference type="InterPro" id="IPR013520">
    <property type="entry name" value="Ribonucl_H"/>
</dbReference>
<evidence type="ECO:0000259" key="7">
    <source>
        <dbReference type="SMART" id="SM00479"/>
    </source>
</evidence>